<evidence type="ECO:0000256" key="2">
    <source>
        <dbReference type="ARBA" id="ARBA00006162"/>
    </source>
</evidence>
<gene>
    <name evidence="9" type="primary">eccD</name>
    <name evidence="9" type="ORF">I2501_31625</name>
</gene>
<feature type="transmembrane region" description="Helical" evidence="7">
    <location>
        <begin position="284"/>
        <end position="305"/>
    </location>
</feature>
<dbReference type="GO" id="GO:0005886">
    <property type="term" value="C:plasma membrane"/>
    <property type="evidence" value="ECO:0007669"/>
    <property type="project" value="UniProtKB-SubCell"/>
</dbReference>
<evidence type="ECO:0000256" key="6">
    <source>
        <dbReference type="ARBA" id="ARBA00023136"/>
    </source>
</evidence>
<dbReference type="InterPro" id="IPR044049">
    <property type="entry name" value="EccD_transm"/>
</dbReference>
<dbReference type="NCBIfam" id="TIGR03920">
    <property type="entry name" value="T7SS_EccD"/>
    <property type="match status" value="1"/>
</dbReference>
<keyword evidence="4 7" id="KW-0812">Transmembrane</keyword>
<feature type="transmembrane region" description="Helical" evidence="7">
    <location>
        <begin position="143"/>
        <end position="161"/>
    </location>
</feature>
<feature type="transmembrane region" description="Helical" evidence="7">
    <location>
        <begin position="257"/>
        <end position="278"/>
    </location>
</feature>
<feature type="transmembrane region" description="Helical" evidence="7">
    <location>
        <begin position="232"/>
        <end position="250"/>
    </location>
</feature>
<comment type="caution">
    <text evidence="9">The sequence shown here is derived from an EMBL/GenBank/DDBJ whole genome shotgun (WGS) entry which is preliminary data.</text>
</comment>
<reference evidence="9" key="1">
    <citation type="submission" date="2020-11" db="EMBL/GenBank/DDBJ databases">
        <title>Isolation and identification of active actinomycetes.</title>
        <authorList>
            <person name="Yu B."/>
        </authorList>
    </citation>
    <scope>NUCLEOTIDE SEQUENCE</scope>
    <source>
        <strain evidence="9">NEAU-YB345</strain>
    </source>
</reference>
<feature type="transmembrane region" description="Helical" evidence="7">
    <location>
        <begin position="415"/>
        <end position="437"/>
    </location>
</feature>
<keyword evidence="10" id="KW-1185">Reference proteome</keyword>
<dbReference type="Proteomes" id="UP000657385">
    <property type="component" value="Unassembled WGS sequence"/>
</dbReference>
<keyword evidence="3" id="KW-1003">Cell membrane</keyword>
<evidence type="ECO:0000256" key="5">
    <source>
        <dbReference type="ARBA" id="ARBA00022989"/>
    </source>
</evidence>
<dbReference type="InterPro" id="IPR024962">
    <property type="entry name" value="YukD-like"/>
</dbReference>
<evidence type="ECO:0000313" key="10">
    <source>
        <dbReference type="Proteomes" id="UP000657385"/>
    </source>
</evidence>
<keyword evidence="6 7" id="KW-0472">Membrane</keyword>
<comment type="similarity">
    <text evidence="2">Belongs to the EccD/Snm4 family.</text>
</comment>
<protein>
    <submittedName>
        <fullName evidence="9">Type VII secretion integral membrane protein EccD</fullName>
    </submittedName>
</protein>
<dbReference type="Gene3D" id="3.10.20.90">
    <property type="entry name" value="Phosphatidylinositol 3-kinase Catalytic Subunit, Chain A, domain 1"/>
    <property type="match status" value="1"/>
</dbReference>
<evidence type="ECO:0000259" key="8">
    <source>
        <dbReference type="Pfam" id="PF19053"/>
    </source>
</evidence>
<feature type="transmembrane region" description="Helical" evidence="7">
    <location>
        <begin position="193"/>
        <end position="212"/>
    </location>
</feature>
<evidence type="ECO:0000256" key="3">
    <source>
        <dbReference type="ARBA" id="ARBA00022475"/>
    </source>
</evidence>
<feature type="transmembrane region" description="Helical" evidence="7">
    <location>
        <begin position="449"/>
        <end position="470"/>
    </location>
</feature>
<dbReference type="RefSeq" id="WP_196197748.1">
    <property type="nucleotide sequence ID" value="NZ_JADPRT010000017.1"/>
</dbReference>
<dbReference type="Pfam" id="PF08817">
    <property type="entry name" value="YukD"/>
    <property type="match status" value="1"/>
</dbReference>
<dbReference type="InterPro" id="IPR006707">
    <property type="entry name" value="T7SS_EccD"/>
</dbReference>
<evidence type="ECO:0000256" key="4">
    <source>
        <dbReference type="ARBA" id="ARBA00022692"/>
    </source>
</evidence>
<feature type="transmembrane region" description="Helical" evidence="7">
    <location>
        <begin position="341"/>
        <end position="360"/>
    </location>
</feature>
<feature type="transmembrane region" description="Helical" evidence="7">
    <location>
        <begin position="167"/>
        <end position="186"/>
    </location>
</feature>
<evidence type="ECO:0000313" key="9">
    <source>
        <dbReference type="EMBL" id="MBF9072577.1"/>
    </source>
</evidence>
<organism evidence="9 10">
    <name type="scientific">Streptacidiphilus fuscans</name>
    <dbReference type="NCBI Taxonomy" id="2789292"/>
    <lineage>
        <taxon>Bacteria</taxon>
        <taxon>Bacillati</taxon>
        <taxon>Actinomycetota</taxon>
        <taxon>Actinomycetes</taxon>
        <taxon>Kitasatosporales</taxon>
        <taxon>Streptomycetaceae</taxon>
        <taxon>Streptacidiphilus</taxon>
    </lineage>
</organism>
<sequence length="472" mass="47949">MSVEVCAEGTEGVASVVGSVASEVIVGYRRLRFRTPESGFELVVPADLRPAELLPVVLGYAGGAELEEKGIEHGGWVLRRADGTALDEECPLSELELRDGDELELCPRRAEFPAVHFDDMVDAVKTGVEEQGDSWRPALTHHFALGSGLLALAVGWALLALPGAHPLRLTAAAAVGVLLLFGAVSAARAVGDAVAGVALGATAVPYLALAGVLAPTGATGRAHLAAHHGMELLTGGAAGLCAALLALAAVGCDAPLFLGAVLLALVGVAGGASLLSGLSTADAALVAALVTVALAALVPWLASWLSHRNVAALRRGVPGQEAEPDDVEADLDAVNDRYRSAFRIAAALGAAACLTVLAATKGTPPHSFAAALSLLVVLHALTTDNAWQRLALLLAGAYGTALLVAHEAVRHSATVRLGLLGGLLVLGALLLPVAWRVAGRQTPALWPRVVQALRLATVVGLLALAAWAIAGG</sequence>
<feature type="domain" description="EccD-like transmembrane" evidence="8">
    <location>
        <begin position="140"/>
        <end position="468"/>
    </location>
</feature>
<name>A0A931BAH7_9ACTN</name>
<proteinExistence type="inferred from homology"/>
<evidence type="ECO:0000256" key="7">
    <source>
        <dbReference type="SAM" id="Phobius"/>
    </source>
</evidence>
<dbReference type="Pfam" id="PF19053">
    <property type="entry name" value="EccD"/>
    <property type="match status" value="1"/>
</dbReference>
<comment type="subcellular location">
    <subcellularLocation>
        <location evidence="1">Cell membrane</location>
        <topology evidence="1">Multi-pass membrane protein</topology>
    </subcellularLocation>
</comment>
<dbReference type="AlphaFoldDB" id="A0A931BAH7"/>
<accession>A0A931BAH7</accession>
<evidence type="ECO:0000256" key="1">
    <source>
        <dbReference type="ARBA" id="ARBA00004651"/>
    </source>
</evidence>
<feature type="transmembrane region" description="Helical" evidence="7">
    <location>
        <begin position="390"/>
        <end position="409"/>
    </location>
</feature>
<keyword evidence="5 7" id="KW-1133">Transmembrane helix</keyword>
<dbReference type="EMBL" id="JADPRT010000017">
    <property type="protein sequence ID" value="MBF9072577.1"/>
    <property type="molecule type" value="Genomic_DNA"/>
</dbReference>